<name>A0A6J4KQZ6_9BACT</name>
<protein>
    <submittedName>
        <fullName evidence="2">LSU ribosomal protein L27p</fullName>
    </submittedName>
</protein>
<organism evidence="2">
    <name type="scientific">uncultured Gemmatimonadaceae bacterium</name>
    <dbReference type="NCBI Taxonomy" id="246130"/>
    <lineage>
        <taxon>Bacteria</taxon>
        <taxon>Pseudomonadati</taxon>
        <taxon>Gemmatimonadota</taxon>
        <taxon>Gemmatimonadia</taxon>
        <taxon>Gemmatimonadales</taxon>
        <taxon>Gemmatimonadaceae</taxon>
        <taxon>environmental samples</taxon>
    </lineage>
</organism>
<gene>
    <name evidence="2" type="ORF">AVDCRST_MAG40-1064</name>
</gene>
<evidence type="ECO:0000256" key="1">
    <source>
        <dbReference type="SAM" id="MobiDB-lite"/>
    </source>
</evidence>
<feature type="compositionally biased region" description="Basic and acidic residues" evidence="1">
    <location>
        <begin position="21"/>
        <end position="32"/>
    </location>
</feature>
<keyword evidence="2" id="KW-0689">Ribosomal protein</keyword>
<feature type="non-terminal residue" evidence="2">
    <location>
        <position position="99"/>
    </location>
</feature>
<sequence>GSQEGRRVHEERPRLQPAVPRDQEVRRRAGDRRQHHRAAVRHEVAPGPQRRPRPRLHDLLAHRRRREVRAQEQDPLQGLRLPGDVGRAGRPGGRDVGRL</sequence>
<feature type="region of interest" description="Disordered" evidence="1">
    <location>
        <begin position="1"/>
        <end position="99"/>
    </location>
</feature>
<dbReference type="EMBL" id="CADCTX010000313">
    <property type="protein sequence ID" value="CAA9312570.1"/>
    <property type="molecule type" value="Genomic_DNA"/>
</dbReference>
<feature type="compositionally biased region" description="Basic and acidic residues" evidence="1">
    <location>
        <begin position="1"/>
        <end position="14"/>
    </location>
</feature>
<keyword evidence="2" id="KW-0687">Ribonucleoprotein</keyword>
<proteinExistence type="predicted"/>
<evidence type="ECO:0000313" key="2">
    <source>
        <dbReference type="EMBL" id="CAA9312570.1"/>
    </source>
</evidence>
<dbReference type="GO" id="GO:0005840">
    <property type="term" value="C:ribosome"/>
    <property type="evidence" value="ECO:0007669"/>
    <property type="project" value="UniProtKB-KW"/>
</dbReference>
<reference evidence="2" key="1">
    <citation type="submission" date="2020-02" db="EMBL/GenBank/DDBJ databases">
        <authorList>
            <person name="Meier V. D."/>
        </authorList>
    </citation>
    <scope>NUCLEOTIDE SEQUENCE</scope>
    <source>
        <strain evidence="2">AVDCRST_MAG40</strain>
    </source>
</reference>
<dbReference type="AlphaFoldDB" id="A0A6J4KQZ6"/>
<feature type="non-terminal residue" evidence="2">
    <location>
        <position position="1"/>
    </location>
</feature>
<accession>A0A6J4KQZ6</accession>